<gene>
    <name evidence="4" type="primary">LOC106469044</name>
</gene>
<dbReference type="Pfam" id="PF24181">
    <property type="entry name" value="TPR_TTI1_C"/>
    <property type="match status" value="1"/>
</dbReference>
<dbReference type="InterPro" id="IPR049362">
    <property type="entry name" value="TTI1_rpt"/>
</dbReference>
<dbReference type="PANTHER" id="PTHR18460:SF3">
    <property type="entry name" value="TELO2-INTERACTING PROTEIN 1 HOMOLOG"/>
    <property type="match status" value="1"/>
</dbReference>
<dbReference type="InterPro" id="IPR057566">
    <property type="entry name" value="TPR_TTI1_N"/>
</dbReference>
<dbReference type="InterPro" id="IPR052587">
    <property type="entry name" value="TELO2-interacting_protein_1"/>
</dbReference>
<dbReference type="GeneID" id="106469044"/>
<organism evidence="3 4">
    <name type="scientific">Limulus polyphemus</name>
    <name type="common">Atlantic horseshoe crab</name>
    <dbReference type="NCBI Taxonomy" id="6850"/>
    <lineage>
        <taxon>Eukaryota</taxon>
        <taxon>Metazoa</taxon>
        <taxon>Ecdysozoa</taxon>
        <taxon>Arthropoda</taxon>
        <taxon>Chelicerata</taxon>
        <taxon>Merostomata</taxon>
        <taxon>Xiphosura</taxon>
        <taxon>Limulidae</taxon>
        <taxon>Limulus</taxon>
    </lineage>
</organism>
<name>A0ABM1BMF2_LIMPO</name>
<dbReference type="PANTHER" id="PTHR18460">
    <property type="entry name" value="TEL2 INTERACTING PROTEIN 1 TTI1 FAMILY MEMBER"/>
    <property type="match status" value="1"/>
</dbReference>
<evidence type="ECO:0000313" key="3">
    <source>
        <dbReference type="Proteomes" id="UP000694941"/>
    </source>
</evidence>
<dbReference type="Pfam" id="PF21547">
    <property type="entry name" value="TTI1"/>
    <property type="match status" value="1"/>
</dbReference>
<dbReference type="InterPro" id="IPR016024">
    <property type="entry name" value="ARM-type_fold"/>
</dbReference>
<dbReference type="InterPro" id="IPR011989">
    <property type="entry name" value="ARM-like"/>
</dbReference>
<dbReference type="Proteomes" id="UP000694941">
    <property type="component" value="Unplaced"/>
</dbReference>
<accession>A0ABM1BMF2</accession>
<dbReference type="Gene3D" id="1.25.10.10">
    <property type="entry name" value="Leucine-rich Repeat Variant"/>
    <property type="match status" value="1"/>
</dbReference>
<dbReference type="SUPFAM" id="SSF48371">
    <property type="entry name" value="ARM repeat"/>
    <property type="match status" value="1"/>
</dbReference>
<dbReference type="RefSeq" id="XP_013784953.2">
    <property type="nucleotide sequence ID" value="XM_013929499.2"/>
</dbReference>
<proteinExistence type="predicted"/>
<dbReference type="Pfam" id="PF24176">
    <property type="entry name" value="TPR_TTI1_2nd"/>
    <property type="match status" value="1"/>
</dbReference>
<sequence>MLDVQDTFNLMRPLCVQLTKEFTKDNMVKVTETFHSLPEMCCRELTEYVLFPFRLHLRCLERTDGLVAQLFESLSIILKKTAVDSYSLFNDIFMQVFVKISSPKEDNKVLEVSEEVKVSAVKCVHSLVSSCSPSVLQQMYSHSFRVFLGHAVYVLLQLAQEEKFRHLQVIAIETISILASCHVDKKKVAEVTEKAGATFAAFLPGICLSLSRILTGDQKQGHTVFVCALRTWTDIVVLVMGDHNQTADVEGASIEQIDKSYNIPVVCRTQEWFKDTSQKLVILVRRVSQLVSHEHWKVRFAVVDWAAKLLMECKESLKECLSPLVEVLLMLANDDFEEVSNRSIQVLKNFQACYLTPGDQSMLDLLEEDFHLLTTKLPRILRTSDDAGKLQTLKLLCGYLLLFGPSVCHLLQSLPHLERLMISLLQLAELDCSDVRMLEETALPIESNRIETALSRWPKKHFKHFVDTQIEDCLVQICRLLGYYGDPSLLIDYLLDKLHESSVYCKQAILILNQIILGWKGIEVFKKDIFCERSADQKEADMGDLVRCIVEEYISETIWEVPLSNSQETAVSLILHHPSERAALTVERLNSNILQCCLLLEGVTACSEVLGQNFRPFLITVLCPVIEKAGSNCGLVSHTAHVALKFMSLHCQYNSVADIISQNADYLVNILSLKLRHFTENPGIPVVLKVVLQQCDSSILLLVQDTVLEDISSRSQVLPPSQRLKKFLLDYLHNKRLAETFSDEDDEKEESLVTDENIKNPVVRNTEKDGYFNDDDENKPEKPLHVRMVLDILERCVHLQSSNNIWVRLLVLDTISVGVIVLKHHQDDLLPMVHQLWKPFVQQFSNEVTVMIKAFETLSAMASVCGDFIRQRTLQDVWPKLMRFLENQAKTSYGKNSGSYHFTGNYKFQLKLLSGIGLLAQKFGFQENEVGLLTGVLHPYLSFSQPLALQQAALGAFDNLIQVDPDVVWLYLISVSNSVNLQPPHPSLCPLQLRSTAEEAEHTNNVQYLLQKLCC</sequence>
<evidence type="ECO:0000313" key="4">
    <source>
        <dbReference type="RefSeq" id="XP_013784953.2"/>
    </source>
</evidence>
<feature type="domain" description="TTI1 C-terminal TPR" evidence="2">
    <location>
        <begin position="717"/>
        <end position="969"/>
    </location>
</feature>
<dbReference type="Pfam" id="PF24173">
    <property type="entry name" value="TPR_TTI1_N"/>
    <property type="match status" value="1"/>
</dbReference>
<dbReference type="InterPro" id="IPR057567">
    <property type="entry name" value="TPR_TTI1_C"/>
</dbReference>
<feature type="domain" description="TTI1 N-terminal TPR" evidence="1">
    <location>
        <begin position="8"/>
        <end position="335"/>
    </location>
</feature>
<evidence type="ECO:0000259" key="1">
    <source>
        <dbReference type="Pfam" id="PF24173"/>
    </source>
</evidence>
<reference evidence="4" key="1">
    <citation type="submission" date="2025-08" db="UniProtKB">
        <authorList>
            <consortium name="RefSeq"/>
        </authorList>
    </citation>
    <scope>IDENTIFICATION</scope>
    <source>
        <tissue evidence="4">Muscle</tissue>
    </source>
</reference>
<keyword evidence="3" id="KW-1185">Reference proteome</keyword>
<protein>
    <submittedName>
        <fullName evidence="4">TELO2-interacting protein 1 homolog</fullName>
    </submittedName>
</protein>
<evidence type="ECO:0000259" key="2">
    <source>
        <dbReference type="Pfam" id="PF24181"/>
    </source>
</evidence>